<comment type="catalytic activity">
    <reaction evidence="9">
        <text>4-amino-4-deoxychorismate = 4-aminobenzoate + pyruvate + H(+)</text>
        <dbReference type="Rhea" id="RHEA:16201"/>
        <dbReference type="ChEBI" id="CHEBI:15361"/>
        <dbReference type="ChEBI" id="CHEBI:15378"/>
        <dbReference type="ChEBI" id="CHEBI:17836"/>
        <dbReference type="ChEBI" id="CHEBI:58406"/>
        <dbReference type="EC" id="4.1.3.38"/>
    </reaction>
</comment>
<accession>A0A3C1KKV2</accession>
<dbReference type="NCBIfam" id="TIGR03461">
    <property type="entry name" value="pabC_Proteo"/>
    <property type="match status" value="1"/>
</dbReference>
<dbReference type="InterPro" id="IPR043132">
    <property type="entry name" value="BCAT-like_C"/>
</dbReference>
<dbReference type="PANTHER" id="PTHR42743:SF2">
    <property type="entry name" value="AMINODEOXYCHORISMATE LYASE"/>
    <property type="match status" value="1"/>
</dbReference>
<name>A0A3C1KKV2_9GAMM</name>
<evidence type="ECO:0000256" key="4">
    <source>
        <dbReference type="ARBA" id="ARBA00022898"/>
    </source>
</evidence>
<dbReference type="AlphaFoldDB" id="A0A3C1KKV2"/>
<evidence type="ECO:0000313" key="12">
    <source>
        <dbReference type="Proteomes" id="UP000259273"/>
    </source>
</evidence>
<dbReference type="Gene3D" id="3.30.470.10">
    <property type="match status" value="1"/>
</dbReference>
<comment type="pathway">
    <text evidence="7">Cofactor biosynthesis; tetrahydrofolate biosynthesis; 4-aminobenzoate from chorismate: step 2/2.</text>
</comment>
<dbReference type="InterPro" id="IPR043131">
    <property type="entry name" value="BCAT-like_N"/>
</dbReference>
<evidence type="ECO:0000256" key="10">
    <source>
        <dbReference type="NCBIfam" id="TIGR03461"/>
    </source>
</evidence>
<keyword evidence="6 11" id="KW-0456">Lyase</keyword>
<dbReference type="GO" id="GO:0030170">
    <property type="term" value="F:pyridoxal phosphate binding"/>
    <property type="evidence" value="ECO:0007669"/>
    <property type="project" value="InterPro"/>
</dbReference>
<reference evidence="11 12" key="1">
    <citation type="journal article" date="2018" name="Nat. Biotechnol.">
        <title>A standardized bacterial taxonomy based on genome phylogeny substantially revises the tree of life.</title>
        <authorList>
            <person name="Parks D.H."/>
            <person name="Chuvochina M."/>
            <person name="Waite D.W."/>
            <person name="Rinke C."/>
            <person name="Skarshewski A."/>
            <person name="Chaumeil P.A."/>
            <person name="Hugenholtz P."/>
        </authorList>
    </citation>
    <scope>NUCLEOTIDE SEQUENCE [LARGE SCALE GENOMIC DNA]</scope>
    <source>
        <strain evidence="11">UBA9158</strain>
    </source>
</reference>
<evidence type="ECO:0000313" key="11">
    <source>
        <dbReference type="EMBL" id="HAN27359.1"/>
    </source>
</evidence>
<dbReference type="EC" id="4.1.3.38" evidence="8 10"/>
<dbReference type="GO" id="GO:0008153">
    <property type="term" value="P:4-aminobenzoate biosynthetic process"/>
    <property type="evidence" value="ECO:0007669"/>
    <property type="project" value="UniProtKB-UniRule"/>
</dbReference>
<evidence type="ECO:0000256" key="5">
    <source>
        <dbReference type="ARBA" id="ARBA00022909"/>
    </source>
</evidence>
<gene>
    <name evidence="11" type="primary">pabC</name>
    <name evidence="11" type="ORF">DCP75_06505</name>
</gene>
<dbReference type="GO" id="GO:0046656">
    <property type="term" value="P:folic acid biosynthetic process"/>
    <property type="evidence" value="ECO:0007669"/>
    <property type="project" value="UniProtKB-KW"/>
</dbReference>
<dbReference type="Proteomes" id="UP000259273">
    <property type="component" value="Unassembled WGS sequence"/>
</dbReference>
<dbReference type="SUPFAM" id="SSF56752">
    <property type="entry name" value="D-aminoacid aminotransferase-like PLP-dependent enzymes"/>
    <property type="match status" value="1"/>
</dbReference>
<comment type="cofactor">
    <cofactor evidence="1">
        <name>pyridoxal 5'-phosphate</name>
        <dbReference type="ChEBI" id="CHEBI:597326"/>
    </cofactor>
</comment>
<proteinExistence type="inferred from homology"/>
<dbReference type="InterPro" id="IPR050571">
    <property type="entry name" value="Class-IV_PLP-Dep_Aminotrnsfr"/>
</dbReference>
<dbReference type="Pfam" id="PF01063">
    <property type="entry name" value="Aminotran_4"/>
    <property type="match status" value="1"/>
</dbReference>
<sequence>MPCPIHSVSAALTGPCCSVSSTDAGGVVAAAKIWIDGSPGDALPLPDRAFAYGDGVFETLLLRDGRALLTEFHFDRLATGLACLRMPSALPLARKHFETALGALGAATGYSVMRLTVSRGAGPRGYAPPAEAAPRVVITVSDLAHDPVQLPTPAILGETAVRWSKQPLLAGVKHLNRLEQVLAAADAAAAGVDEVLMLDQGGAPLSVSAGNLFLVAGKRLLTPTLVDAGIAGTRRRLLLEHLASACGLQVGESRLQLHQLLAANEVFYCNALIGLRPVATYRDRSWSEHPVTERLHAAYCEWLQR</sequence>
<comment type="similarity">
    <text evidence="2">Belongs to the class-IV pyridoxal-phosphate-dependent aminotransferase family.</text>
</comment>
<evidence type="ECO:0000256" key="3">
    <source>
        <dbReference type="ARBA" id="ARBA00011738"/>
    </source>
</evidence>
<dbReference type="InterPro" id="IPR036038">
    <property type="entry name" value="Aminotransferase-like"/>
</dbReference>
<dbReference type="GO" id="GO:0008696">
    <property type="term" value="F:4-amino-4-deoxychorismate lyase activity"/>
    <property type="evidence" value="ECO:0007669"/>
    <property type="project" value="UniProtKB-UniRule"/>
</dbReference>
<keyword evidence="4" id="KW-0663">Pyridoxal phosphate</keyword>
<dbReference type="STRING" id="1121937.GCA_000423125_03504"/>
<evidence type="ECO:0000256" key="8">
    <source>
        <dbReference type="ARBA" id="ARBA00035676"/>
    </source>
</evidence>
<comment type="caution">
    <text evidence="11">The sequence shown here is derived from an EMBL/GenBank/DDBJ whole genome shotgun (WGS) entry which is preliminary data.</text>
</comment>
<evidence type="ECO:0000256" key="2">
    <source>
        <dbReference type="ARBA" id="ARBA00009320"/>
    </source>
</evidence>
<dbReference type="PANTHER" id="PTHR42743">
    <property type="entry name" value="AMINO-ACID AMINOTRANSFERASE"/>
    <property type="match status" value="1"/>
</dbReference>
<evidence type="ECO:0000256" key="9">
    <source>
        <dbReference type="ARBA" id="ARBA00049529"/>
    </source>
</evidence>
<evidence type="ECO:0000256" key="7">
    <source>
        <dbReference type="ARBA" id="ARBA00035633"/>
    </source>
</evidence>
<comment type="subunit">
    <text evidence="3">Homodimer.</text>
</comment>
<organism evidence="11 12">
    <name type="scientific">Haliea salexigens</name>
    <dbReference type="NCBI Taxonomy" id="287487"/>
    <lineage>
        <taxon>Bacteria</taxon>
        <taxon>Pseudomonadati</taxon>
        <taxon>Pseudomonadota</taxon>
        <taxon>Gammaproteobacteria</taxon>
        <taxon>Cellvibrionales</taxon>
        <taxon>Halieaceae</taxon>
        <taxon>Haliea</taxon>
    </lineage>
</organism>
<dbReference type="InterPro" id="IPR001544">
    <property type="entry name" value="Aminotrans_IV"/>
</dbReference>
<evidence type="ECO:0000256" key="1">
    <source>
        <dbReference type="ARBA" id="ARBA00001933"/>
    </source>
</evidence>
<dbReference type="InterPro" id="IPR017824">
    <property type="entry name" value="Aminodeoxychorismate_lyase_IV"/>
</dbReference>
<dbReference type="Gene3D" id="3.20.10.10">
    <property type="entry name" value="D-amino Acid Aminotransferase, subunit A, domain 2"/>
    <property type="match status" value="1"/>
</dbReference>
<dbReference type="GO" id="GO:0005829">
    <property type="term" value="C:cytosol"/>
    <property type="evidence" value="ECO:0007669"/>
    <property type="project" value="TreeGrafter"/>
</dbReference>
<protein>
    <recommendedName>
        <fullName evidence="8 10">Aminodeoxychorismate lyase</fullName>
        <ecNumber evidence="8 10">4.1.3.38</ecNumber>
    </recommendedName>
</protein>
<keyword evidence="5" id="KW-0289">Folate biosynthesis</keyword>
<dbReference type="EMBL" id="DMND01000092">
    <property type="protein sequence ID" value="HAN27359.1"/>
    <property type="molecule type" value="Genomic_DNA"/>
</dbReference>
<evidence type="ECO:0000256" key="6">
    <source>
        <dbReference type="ARBA" id="ARBA00023239"/>
    </source>
</evidence>